<comment type="similarity">
    <text evidence="1">Belongs to the EMC8/EMC9 family.</text>
</comment>
<feature type="domain" description="MPN" evidence="2">
    <location>
        <begin position="3"/>
        <end position="132"/>
    </location>
</feature>
<dbReference type="PROSITE" id="PS50249">
    <property type="entry name" value="MPN"/>
    <property type="match status" value="1"/>
</dbReference>
<name>A0A6G0WB69_9STRA</name>
<dbReference type="Proteomes" id="UP000481153">
    <property type="component" value="Unassembled WGS sequence"/>
</dbReference>
<dbReference type="PANTHER" id="PTHR12941">
    <property type="entry name" value="ER MEMBRANE PROTEIN COMPLEX"/>
    <property type="match status" value="1"/>
</dbReference>
<evidence type="ECO:0000313" key="4">
    <source>
        <dbReference type="Proteomes" id="UP000481153"/>
    </source>
</evidence>
<evidence type="ECO:0000256" key="1">
    <source>
        <dbReference type="ARBA" id="ARBA00007461"/>
    </source>
</evidence>
<dbReference type="AlphaFoldDB" id="A0A6G0WB69"/>
<dbReference type="CDD" id="cd08060">
    <property type="entry name" value="MPN_UPF0172"/>
    <property type="match status" value="1"/>
</dbReference>
<sequence length="186" mass="20667">MAYRLTEDAQVVMGLHAAQYPHLNVLGLLVGRESGESIEITQAFPLTHQFPTAPVLEFASMSVEAYAARNKLRIVGLYVANARAEDVALGPVHTRIANTVEGHASRACVLVLDNKALAKPFLWLKDVKRGWVRVENRLSLDDAEGKVLYRSLEGNKPDVVDFDDHLEDLKKDWKNPQVTALAKLQV</sequence>
<comment type="caution">
    <text evidence="3">The sequence shown here is derived from an EMBL/GenBank/DDBJ whole genome shotgun (WGS) entry which is preliminary data.</text>
</comment>
<dbReference type="PANTHER" id="PTHR12941:SF10">
    <property type="entry name" value="ER MEMBRANE PROTEIN COMPLEX SUBUNIT 8_9 HOMOLOG"/>
    <property type="match status" value="1"/>
</dbReference>
<evidence type="ECO:0000313" key="3">
    <source>
        <dbReference type="EMBL" id="KAF0724477.1"/>
    </source>
</evidence>
<dbReference type="VEuPathDB" id="FungiDB:AeMF1_000339"/>
<dbReference type="Gene3D" id="3.40.140.10">
    <property type="entry name" value="Cytidine Deaminase, domain 2"/>
    <property type="match status" value="1"/>
</dbReference>
<dbReference type="Pfam" id="PF03665">
    <property type="entry name" value="UPF0172"/>
    <property type="match status" value="1"/>
</dbReference>
<reference evidence="3 4" key="1">
    <citation type="submission" date="2019-07" db="EMBL/GenBank/DDBJ databases">
        <title>Genomics analysis of Aphanomyces spp. identifies a new class of oomycete effector associated with host adaptation.</title>
        <authorList>
            <person name="Gaulin E."/>
        </authorList>
    </citation>
    <scope>NUCLEOTIDE SEQUENCE [LARGE SCALE GENOMIC DNA]</scope>
    <source>
        <strain evidence="3 4">ATCC 201684</strain>
    </source>
</reference>
<evidence type="ECO:0000259" key="2">
    <source>
        <dbReference type="PROSITE" id="PS50249"/>
    </source>
</evidence>
<protein>
    <recommendedName>
        <fullName evidence="2">MPN domain-containing protein</fullName>
    </recommendedName>
</protein>
<organism evidence="3 4">
    <name type="scientific">Aphanomyces euteiches</name>
    <dbReference type="NCBI Taxonomy" id="100861"/>
    <lineage>
        <taxon>Eukaryota</taxon>
        <taxon>Sar</taxon>
        <taxon>Stramenopiles</taxon>
        <taxon>Oomycota</taxon>
        <taxon>Saprolegniomycetes</taxon>
        <taxon>Saprolegniales</taxon>
        <taxon>Verrucalvaceae</taxon>
        <taxon>Aphanomyces</taxon>
    </lineage>
</organism>
<dbReference type="GO" id="GO:0072546">
    <property type="term" value="C:EMC complex"/>
    <property type="evidence" value="ECO:0007669"/>
    <property type="project" value="InterPro"/>
</dbReference>
<dbReference type="EMBL" id="VJMJ01000270">
    <property type="protein sequence ID" value="KAF0724477.1"/>
    <property type="molecule type" value="Genomic_DNA"/>
</dbReference>
<accession>A0A6G0WB69</accession>
<proteinExistence type="inferred from homology"/>
<dbReference type="InterPro" id="IPR005366">
    <property type="entry name" value="EMC8/9"/>
</dbReference>
<dbReference type="InterPro" id="IPR037518">
    <property type="entry name" value="MPN"/>
</dbReference>
<gene>
    <name evidence="3" type="ORF">Ae201684_016883</name>
</gene>
<keyword evidence="4" id="KW-1185">Reference proteome</keyword>